<evidence type="ECO:0000256" key="1">
    <source>
        <dbReference type="ARBA" id="ARBA00022884"/>
    </source>
</evidence>
<accession>A0A163BMX0</accession>
<dbReference type="Proteomes" id="UP000076837">
    <property type="component" value="Unassembled WGS sequence"/>
</dbReference>
<dbReference type="InterPro" id="IPR000504">
    <property type="entry name" value="RRM_dom"/>
</dbReference>
<evidence type="ECO:0000256" key="2">
    <source>
        <dbReference type="PROSITE-ProRule" id="PRU00176"/>
    </source>
</evidence>
<keyword evidence="7" id="KW-1185">Reference proteome</keyword>
<evidence type="ECO:0000313" key="7">
    <source>
        <dbReference type="Proteomes" id="UP000076837"/>
    </source>
</evidence>
<keyword evidence="4" id="KW-0812">Transmembrane</keyword>
<dbReference type="InterPro" id="IPR035979">
    <property type="entry name" value="RBD_domain_sf"/>
</dbReference>
<dbReference type="GO" id="GO:0003723">
    <property type="term" value="F:RNA binding"/>
    <property type="evidence" value="ECO:0007669"/>
    <property type="project" value="UniProtKB-UniRule"/>
</dbReference>
<protein>
    <submittedName>
        <fullName evidence="6">Nucleic acid binding</fullName>
    </submittedName>
</protein>
<dbReference type="Pfam" id="PF04059">
    <property type="entry name" value="RRM_2"/>
    <property type="match status" value="1"/>
</dbReference>
<dbReference type="InterPro" id="IPR007201">
    <property type="entry name" value="Mei2-like_Rrm_C"/>
</dbReference>
<proteinExistence type="predicted"/>
<dbReference type="EMBL" id="JYNV01000235">
    <property type="protein sequence ID" value="KZM21860.1"/>
    <property type="molecule type" value="Genomic_DNA"/>
</dbReference>
<reference evidence="6 7" key="1">
    <citation type="journal article" date="2016" name="Sci. Rep.">
        <title>Draft genome sequencing and secretome analysis of fungal phytopathogen Ascochyta rabiei provides insight into the necrotrophic effector repertoire.</title>
        <authorList>
            <person name="Verma S."/>
            <person name="Gazara R.K."/>
            <person name="Nizam S."/>
            <person name="Parween S."/>
            <person name="Chattopadhyay D."/>
            <person name="Verma P.K."/>
        </authorList>
    </citation>
    <scope>NUCLEOTIDE SEQUENCE [LARGE SCALE GENOMIC DNA]</scope>
    <source>
        <strain evidence="6 7">ArDII</strain>
    </source>
</reference>
<evidence type="ECO:0000313" key="6">
    <source>
        <dbReference type="EMBL" id="KZM21860.1"/>
    </source>
</evidence>
<keyword evidence="4" id="KW-1133">Transmembrane helix</keyword>
<keyword evidence="4" id="KW-0472">Membrane</keyword>
<dbReference type="PROSITE" id="PS50102">
    <property type="entry name" value="RRM"/>
    <property type="match status" value="1"/>
</dbReference>
<dbReference type="SUPFAM" id="SSF54928">
    <property type="entry name" value="RNA-binding domain, RBD"/>
    <property type="match status" value="1"/>
</dbReference>
<feature type="region of interest" description="Disordered" evidence="3">
    <location>
        <begin position="722"/>
        <end position="749"/>
    </location>
</feature>
<name>A0A163BMX0_DIDRA</name>
<dbReference type="PANTHER" id="PTHR23189">
    <property type="entry name" value="RNA RECOGNITION MOTIF-CONTAINING"/>
    <property type="match status" value="1"/>
</dbReference>
<keyword evidence="1 2" id="KW-0694">RNA-binding</keyword>
<dbReference type="STRING" id="5454.A0A163BMX0"/>
<organism evidence="6 7">
    <name type="scientific">Didymella rabiei</name>
    <name type="common">Chickpea ascochyta blight fungus</name>
    <name type="synonym">Mycosphaerella rabiei</name>
    <dbReference type="NCBI Taxonomy" id="5454"/>
    <lineage>
        <taxon>Eukaryota</taxon>
        <taxon>Fungi</taxon>
        <taxon>Dikarya</taxon>
        <taxon>Ascomycota</taxon>
        <taxon>Pezizomycotina</taxon>
        <taxon>Dothideomycetes</taxon>
        <taxon>Pleosporomycetidae</taxon>
        <taxon>Pleosporales</taxon>
        <taxon>Pleosporineae</taxon>
        <taxon>Didymellaceae</taxon>
        <taxon>Ascochyta</taxon>
    </lineage>
</organism>
<evidence type="ECO:0000259" key="5">
    <source>
        <dbReference type="PROSITE" id="PS50102"/>
    </source>
</evidence>
<dbReference type="AlphaFoldDB" id="A0A163BMX0"/>
<evidence type="ECO:0000256" key="3">
    <source>
        <dbReference type="SAM" id="MobiDB-lite"/>
    </source>
</evidence>
<feature type="domain" description="RRM" evidence="5">
    <location>
        <begin position="446"/>
        <end position="542"/>
    </location>
</feature>
<feature type="transmembrane region" description="Helical" evidence="4">
    <location>
        <begin position="29"/>
        <end position="51"/>
    </location>
</feature>
<gene>
    <name evidence="6" type="ORF">ST47_g6985</name>
</gene>
<evidence type="ECO:0000256" key="4">
    <source>
        <dbReference type="SAM" id="Phobius"/>
    </source>
</evidence>
<comment type="caution">
    <text evidence="6">The sequence shown here is derived from an EMBL/GenBank/DDBJ whole genome shotgun (WGS) entry which is preliminary data.</text>
</comment>
<sequence>MSTSMPSASDESTNIWQNRRLRSGKVQRLVGAKIVVFISLAVVTLSCSFLTHTTLGSFSLLLSDTWTLTIASLVTAHSSYPSFLYISTSLVHHSFVMSHHSPQSSTGVGPSSSPYAGTDPTLYSPELSRYTRSAGLHHRNNLSQVTVTDNGKPSHHNPGAASPKYKGVLPFPAPYYQGLFANELSEDDKSFISRFQFVTQLPDGTNAGVDSEHELFSIQHQMKLYQCFSSCVPVYTRGVHLRYDDLREAAEAKDVLAQHGFVVDWITGYEFALAKSQDTAQLNEFEGSIKVPVFIQPHPDQVNWEFTEADLAQVTEAIELTAGVFGTVRNCVHVETHDTSMTLVFRVEFHSVDAATRAVQSLTLDSVWGINDAKTFRWAINEPVPWSGERAMNSPHRTKPRVDDQGRFVGYRPATGPLNGSYQRHPADQHNRVRRERILDGSDVRTTIMLRNIPNKMDWMSLKTILDEVCFGTYDFVYLRIDFKSGCNVGYAFINFADVGGMIALIDRIERRCWTAYRSSKAAEISYATIQGREALVQKFRNSSVMQETPFCRPRLFLTYLDAEVSDKLRSTGTEQSFPRPDNLSKLQRSMDSARSVGLYPPHGFSAVTEHRNRASVYDRGTPRDMMQAAMNFARQRAAPVPLQGLTDFQKHDVEVWYSHNHGQGQVGYIPFNYIPMTHIAQYFGEHESSPNSVVVNHPGVIGAPVVSTPYKANYIGTTVKTPTRRPRVNDSPSYVRSDYNEQANGIFA</sequence>